<keyword evidence="6" id="KW-0677">Repeat</keyword>
<evidence type="ECO:0000256" key="4">
    <source>
        <dbReference type="ARBA" id="ARBA00022676"/>
    </source>
</evidence>
<dbReference type="Gene3D" id="3.40.50.11380">
    <property type="match status" value="1"/>
</dbReference>
<reference evidence="9 10" key="1">
    <citation type="submission" date="2018-08" db="EMBL/GenBank/DDBJ databases">
        <title>Genome sequencing of Agrobacterium vitis strain ICMP 10754.</title>
        <authorList>
            <person name="Visnovsky S.B."/>
            <person name="Pitman A.R."/>
        </authorList>
    </citation>
    <scope>NUCLEOTIDE SEQUENCE [LARGE SCALE GENOMIC DNA]</scope>
    <source>
        <strain evidence="9 10">ICMP 10754</strain>
    </source>
</reference>
<accession>A0A368NLI8</accession>
<evidence type="ECO:0000313" key="9">
    <source>
        <dbReference type="EMBL" id="KAA3525397.1"/>
    </source>
</evidence>
<evidence type="ECO:0000256" key="3">
    <source>
        <dbReference type="ARBA" id="ARBA00011970"/>
    </source>
</evidence>
<proteinExistence type="inferred from homology"/>
<evidence type="ECO:0000256" key="6">
    <source>
        <dbReference type="ARBA" id="ARBA00022737"/>
    </source>
</evidence>
<dbReference type="Proteomes" id="UP000436911">
    <property type="component" value="Unassembled WGS sequence"/>
</dbReference>
<dbReference type="GO" id="GO:0097363">
    <property type="term" value="F:protein O-acetylglucosaminyltransferase activity"/>
    <property type="evidence" value="ECO:0007669"/>
    <property type="project" value="UniProtKB-EC"/>
</dbReference>
<dbReference type="GeneID" id="60684553"/>
<dbReference type="Gene3D" id="3.40.50.2000">
    <property type="entry name" value="Glycogen Phosphorylase B"/>
    <property type="match status" value="1"/>
</dbReference>
<keyword evidence="7" id="KW-0802">TPR repeat</keyword>
<organism evidence="9 10">
    <name type="scientific">Agrobacterium vitis</name>
    <name type="common">Rhizobium vitis</name>
    <dbReference type="NCBI Taxonomy" id="373"/>
    <lineage>
        <taxon>Bacteria</taxon>
        <taxon>Pseudomonadati</taxon>
        <taxon>Pseudomonadota</taxon>
        <taxon>Alphaproteobacteria</taxon>
        <taxon>Hyphomicrobiales</taxon>
        <taxon>Rhizobiaceae</taxon>
        <taxon>Rhizobium/Agrobacterium group</taxon>
        <taxon>Agrobacterium</taxon>
    </lineage>
</organism>
<dbReference type="InterPro" id="IPR029489">
    <property type="entry name" value="OGT/SEC/SPY_C"/>
</dbReference>
<keyword evidence="4" id="KW-0328">Glycosyltransferase</keyword>
<dbReference type="Gene3D" id="1.25.40.10">
    <property type="entry name" value="Tetratricopeptide repeat domain"/>
    <property type="match status" value="2"/>
</dbReference>
<dbReference type="Pfam" id="PF13844">
    <property type="entry name" value="Glyco_transf_41"/>
    <property type="match status" value="2"/>
</dbReference>
<dbReference type="EMBL" id="QUSG01000012">
    <property type="protein sequence ID" value="KAA3525397.1"/>
    <property type="molecule type" value="Genomic_DNA"/>
</dbReference>
<dbReference type="AlphaFoldDB" id="A0A368NLI8"/>
<dbReference type="PANTHER" id="PTHR44998:SF1">
    <property type="entry name" value="UDP-N-ACETYLGLUCOSAMINE--PEPTIDE N-ACETYLGLUCOSAMINYLTRANSFERASE 110 KDA SUBUNIT"/>
    <property type="match status" value="1"/>
</dbReference>
<evidence type="ECO:0000256" key="2">
    <source>
        <dbReference type="ARBA" id="ARBA00005386"/>
    </source>
</evidence>
<protein>
    <recommendedName>
        <fullName evidence="3">protein O-GlcNAc transferase</fullName>
        <ecNumber evidence="3">2.4.1.255</ecNumber>
    </recommendedName>
</protein>
<evidence type="ECO:0000256" key="7">
    <source>
        <dbReference type="ARBA" id="ARBA00022803"/>
    </source>
</evidence>
<sequence length="680" mass="76551">MDTGIVTSTIATPPADFVEQARTQQLSLTKLFEVAEQCARAGRVDQAMELYKVWIAYNSAHPLVHMVYFNYSVTLRQLGDMAGAINALRACLKIDPQFGAAHVNLGRSLEDSGLLNDALQQWRSYAEMTTDISPDRLANRIMVLEHIGRVLENAGLMEEAEASLWKAIELRPEKTEAGQHWSAIRLRQCKWPVLQESPHVTMRQLLDAVSPLTISCYSDDPLFHLAKAYRCNKTMIGRPDLSAVARQLPRQKTGTGQRLRVGYLSSDLRDHAVGFALREVLELHDKTSIEVFAYYCGEPIETDETQQRIKQAVDGWRDIFALSDVDAARLIAADEIDVLIDVNGYTKHARTRIFAYRPAPVIVNFCGYPGSMASPFHQYMIADNHIVPPEHEIYYSEKVLRIACNQPVDRKRKVAPRPTRAEVGLPEDAFVFACFNGMQKITQSGFTRWMTILQATPGSLLWLLSGNEEVNQRLRDTATRCGVDPARLLFAAKAGNAQHLARIAVADLFLDTFPYGAHSTAADAINMGLPVLTFPGKSFASRFCASVVASAGAPELICQSPEDYVRRAIAFAQDRQSLMAVKESLSRQFETSALRDMPGLARRLEELFWQMQGECERGETPKPELLNMDAYYEIGVEFALENIDFEDDQTYRRRYREKLAKWNRHAPLLPDSRLWSGVEE</sequence>
<dbReference type="RefSeq" id="WP_081089185.1">
    <property type="nucleotide sequence ID" value="NZ_CP055265.1"/>
</dbReference>
<comment type="similarity">
    <text evidence="2">Belongs to the glycosyltransferase 41 family. O-GlcNAc transferase subfamily.</text>
</comment>
<evidence type="ECO:0000259" key="8">
    <source>
        <dbReference type="Pfam" id="PF13844"/>
    </source>
</evidence>
<dbReference type="OrthoDB" id="146908at2"/>
<keyword evidence="5" id="KW-0808">Transferase</keyword>
<dbReference type="EC" id="2.4.1.255" evidence="3"/>
<feature type="domain" description="O-GlcNAc transferase C-terminal" evidence="8">
    <location>
        <begin position="419"/>
        <end position="597"/>
    </location>
</feature>
<dbReference type="InterPro" id="IPR019734">
    <property type="entry name" value="TPR_rpt"/>
</dbReference>
<comment type="pathway">
    <text evidence="1">Protein modification; protein glycosylation.</text>
</comment>
<name>A0A368NLI8_AGRVI</name>
<evidence type="ECO:0000313" key="10">
    <source>
        <dbReference type="Proteomes" id="UP000436911"/>
    </source>
</evidence>
<comment type="caution">
    <text evidence="9">The sequence shown here is derived from an EMBL/GenBank/DDBJ whole genome shotgun (WGS) entry which is preliminary data.</text>
</comment>
<gene>
    <name evidence="9" type="ORF">DXT89_18825</name>
</gene>
<dbReference type="Pfam" id="PF13181">
    <property type="entry name" value="TPR_8"/>
    <property type="match status" value="2"/>
</dbReference>
<dbReference type="SMART" id="SM00028">
    <property type="entry name" value="TPR"/>
    <property type="match status" value="2"/>
</dbReference>
<dbReference type="SUPFAM" id="SSF48452">
    <property type="entry name" value="TPR-like"/>
    <property type="match status" value="1"/>
</dbReference>
<dbReference type="SUPFAM" id="SSF53756">
    <property type="entry name" value="UDP-Glycosyltransferase/glycogen phosphorylase"/>
    <property type="match status" value="1"/>
</dbReference>
<dbReference type="InterPro" id="IPR011990">
    <property type="entry name" value="TPR-like_helical_dom_sf"/>
</dbReference>
<evidence type="ECO:0000256" key="1">
    <source>
        <dbReference type="ARBA" id="ARBA00004922"/>
    </source>
</evidence>
<feature type="domain" description="O-GlcNAc transferase C-terminal" evidence="8">
    <location>
        <begin position="247"/>
        <end position="399"/>
    </location>
</feature>
<dbReference type="PANTHER" id="PTHR44998">
    <property type="match status" value="1"/>
</dbReference>
<evidence type="ECO:0000256" key="5">
    <source>
        <dbReference type="ARBA" id="ARBA00022679"/>
    </source>
</evidence>